<accession>A0A2T0Q9A3</accession>
<feature type="domain" description="Helix-turn-helix" evidence="1">
    <location>
        <begin position="6"/>
        <end position="52"/>
    </location>
</feature>
<dbReference type="EMBL" id="PVZC01000002">
    <property type="protein sequence ID" value="PRY00433.1"/>
    <property type="molecule type" value="Genomic_DNA"/>
</dbReference>
<dbReference type="OrthoDB" id="9806039at2"/>
<gene>
    <name evidence="2" type="ORF">CLV72_10262</name>
</gene>
<dbReference type="AlphaFoldDB" id="A0A2T0Q9A3"/>
<dbReference type="InterPro" id="IPR041657">
    <property type="entry name" value="HTH_17"/>
</dbReference>
<protein>
    <submittedName>
        <fullName evidence="2">Excisionase family DNA binding protein</fullName>
    </submittedName>
</protein>
<evidence type="ECO:0000313" key="2">
    <source>
        <dbReference type="EMBL" id="PRY00433.1"/>
    </source>
</evidence>
<dbReference type="RefSeq" id="WP_106241744.1">
    <property type="nucleotide sequence ID" value="NZ_PVZC01000002.1"/>
</dbReference>
<keyword evidence="3" id="KW-1185">Reference proteome</keyword>
<reference evidence="2 3" key="1">
    <citation type="submission" date="2018-03" db="EMBL/GenBank/DDBJ databases">
        <title>Genomic Encyclopedia of Archaeal and Bacterial Type Strains, Phase II (KMG-II): from individual species to whole genera.</title>
        <authorList>
            <person name="Goeker M."/>
        </authorList>
    </citation>
    <scope>NUCLEOTIDE SEQUENCE [LARGE SCALE GENOMIC DNA]</scope>
    <source>
        <strain evidence="2 3">DSM 45601</strain>
    </source>
</reference>
<dbReference type="GO" id="GO:0003677">
    <property type="term" value="F:DNA binding"/>
    <property type="evidence" value="ECO:0007669"/>
    <property type="project" value="InterPro"/>
</dbReference>
<evidence type="ECO:0000259" key="1">
    <source>
        <dbReference type="Pfam" id="PF12728"/>
    </source>
</evidence>
<organism evidence="2 3">
    <name type="scientific">Allonocardiopsis opalescens</name>
    <dbReference type="NCBI Taxonomy" id="1144618"/>
    <lineage>
        <taxon>Bacteria</taxon>
        <taxon>Bacillati</taxon>
        <taxon>Actinomycetota</taxon>
        <taxon>Actinomycetes</taxon>
        <taxon>Streptosporangiales</taxon>
        <taxon>Allonocardiopsis</taxon>
    </lineage>
</organism>
<dbReference type="Proteomes" id="UP000237846">
    <property type="component" value="Unassembled WGS sequence"/>
</dbReference>
<proteinExistence type="predicted"/>
<dbReference type="InterPro" id="IPR010093">
    <property type="entry name" value="SinI_DNA-bd"/>
</dbReference>
<evidence type="ECO:0000313" key="3">
    <source>
        <dbReference type="Proteomes" id="UP000237846"/>
    </source>
</evidence>
<comment type="caution">
    <text evidence="2">The sequence shown here is derived from an EMBL/GenBank/DDBJ whole genome shotgun (WGS) entry which is preliminary data.</text>
</comment>
<name>A0A2T0Q9A3_9ACTN</name>
<dbReference type="Pfam" id="PF12728">
    <property type="entry name" value="HTH_17"/>
    <property type="match status" value="1"/>
</dbReference>
<sequence length="63" mass="7195">METETLYRLPDAMKILGLRRSKIYGLMNSGRLRSVKEGRARLIPSSAIREYVNLLEKEAEEAA</sequence>
<dbReference type="NCBIfam" id="TIGR01764">
    <property type="entry name" value="excise"/>
    <property type="match status" value="1"/>
</dbReference>